<dbReference type="InterPro" id="IPR051677">
    <property type="entry name" value="AfsR-DnrI-RedD_regulator"/>
</dbReference>
<dbReference type="SUPFAM" id="SSF48452">
    <property type="entry name" value="TPR-like"/>
    <property type="match status" value="3"/>
</dbReference>
<keyword evidence="3" id="KW-0238">DNA-binding</keyword>
<dbReference type="AlphaFoldDB" id="A0A4R2H1W7"/>
<feature type="coiled-coil region" evidence="1">
    <location>
        <begin position="141"/>
        <end position="168"/>
    </location>
</feature>
<name>A0A4R2H1W7_9ACTN</name>
<dbReference type="PANTHER" id="PTHR35807">
    <property type="entry name" value="TRANSCRIPTIONAL REGULATOR REDD-RELATED"/>
    <property type="match status" value="1"/>
</dbReference>
<accession>A0A4R2H1W7</accession>
<evidence type="ECO:0000313" key="3">
    <source>
        <dbReference type="EMBL" id="TCO17997.1"/>
    </source>
</evidence>
<dbReference type="InterPro" id="IPR036388">
    <property type="entry name" value="WH-like_DNA-bd_sf"/>
</dbReference>
<feature type="domain" description="Bacterial transcriptional activator" evidence="2">
    <location>
        <begin position="98"/>
        <end position="226"/>
    </location>
</feature>
<reference evidence="3 4" key="1">
    <citation type="journal article" date="2015" name="Stand. Genomic Sci.">
        <title>Genomic Encyclopedia of Bacterial and Archaeal Type Strains, Phase III: the genomes of soil and plant-associated and newly described type strains.</title>
        <authorList>
            <person name="Whitman W.B."/>
            <person name="Woyke T."/>
            <person name="Klenk H.P."/>
            <person name="Zhou Y."/>
            <person name="Lilburn T.G."/>
            <person name="Beck B.J."/>
            <person name="De Vos P."/>
            <person name="Vandamme P."/>
            <person name="Eisen J.A."/>
            <person name="Garrity G."/>
            <person name="Hugenholtz P."/>
            <person name="Kyrpides N.C."/>
        </authorList>
    </citation>
    <scope>NUCLEOTIDE SEQUENCE [LARGE SCALE GENOMIC DNA]</scope>
    <source>
        <strain evidence="3 4">VKM Ac-2572</strain>
    </source>
</reference>
<keyword evidence="1" id="KW-0175">Coiled coil</keyword>
<proteinExistence type="predicted"/>
<dbReference type="GO" id="GO:0003677">
    <property type="term" value="F:DNA binding"/>
    <property type="evidence" value="ECO:0007669"/>
    <property type="project" value="UniProtKB-KW"/>
</dbReference>
<evidence type="ECO:0000313" key="4">
    <source>
        <dbReference type="Proteomes" id="UP000294508"/>
    </source>
</evidence>
<dbReference type="InterPro" id="IPR011990">
    <property type="entry name" value="TPR-like_helical_dom_sf"/>
</dbReference>
<dbReference type="EMBL" id="SLWN01000016">
    <property type="protein sequence ID" value="TCO17997.1"/>
    <property type="molecule type" value="Genomic_DNA"/>
</dbReference>
<protein>
    <submittedName>
        <fullName evidence="3">DNA-binding SARP family transcriptional activator</fullName>
    </submittedName>
</protein>
<evidence type="ECO:0000259" key="2">
    <source>
        <dbReference type="SMART" id="SM01043"/>
    </source>
</evidence>
<sequence length="602" mass="64523">MNVPGTLAIHLLGEPHVSSGEEPRPAPRGRKGWALLAYLLTTASAPSREWLAELLFSDADDPFNALSWNLSQLRRLLGPKATISGGPVELRLPPGSFVDVRALTTGTWVQALGVPGLGRELLEGMTFPSSPAFEAWLLAERRRLSAAAENALREAARAKLAAGDAERAVELAIRVVAASPFDEDAQELLIRAYAAAGDRAAARRQRDSCIALFRRELGTDPGQAVLDAADPSPLPDAREQPPTIASVTAGLETGLAAMDAGAVDAAVAALRRAVAEAHQIDDPAIQTKALVALGSALVHGVRGRDGEGAGVLLEAIEVAHRIDDDTLAAQAHRELGYVELLRGRYDRAQRWLHGAVSLAGNDPAELAWAHAIQGVALTDVGRHADALYELGEALRVAQAADVGSVETWALTFIGRIRLLRRELVLARKALEAALARARQLRWTAFIPLPESLLADVDLAEGYIDAAASAYDHAYALSLQLGDPCWEGLAARGKGLVANRRGDTESAMRWVTEARMRCIRLPDAWLWVEGYCLDALCELAIERHRGDATQWAADLEVLATRTGMRELVARAYLHRSRSGDRAAAEAAAVLAAEVDNPAVLRTD</sequence>
<organism evidence="3 4">
    <name type="scientific">Kribbella steppae</name>
    <dbReference type="NCBI Taxonomy" id="2512223"/>
    <lineage>
        <taxon>Bacteria</taxon>
        <taxon>Bacillati</taxon>
        <taxon>Actinomycetota</taxon>
        <taxon>Actinomycetes</taxon>
        <taxon>Propionibacteriales</taxon>
        <taxon>Kribbellaceae</taxon>
        <taxon>Kribbella</taxon>
    </lineage>
</organism>
<dbReference type="Gene3D" id="1.10.10.10">
    <property type="entry name" value="Winged helix-like DNA-binding domain superfamily/Winged helix DNA-binding domain"/>
    <property type="match status" value="1"/>
</dbReference>
<dbReference type="Proteomes" id="UP000294508">
    <property type="component" value="Unassembled WGS sequence"/>
</dbReference>
<gene>
    <name evidence="3" type="ORF">EV652_11618</name>
</gene>
<dbReference type="SMART" id="SM01043">
    <property type="entry name" value="BTAD"/>
    <property type="match status" value="1"/>
</dbReference>
<evidence type="ECO:0000256" key="1">
    <source>
        <dbReference type="SAM" id="Coils"/>
    </source>
</evidence>
<comment type="caution">
    <text evidence="3">The sequence shown here is derived from an EMBL/GenBank/DDBJ whole genome shotgun (WGS) entry which is preliminary data.</text>
</comment>
<dbReference type="InterPro" id="IPR005158">
    <property type="entry name" value="BTAD"/>
</dbReference>
<dbReference type="Gene3D" id="1.25.40.10">
    <property type="entry name" value="Tetratricopeptide repeat domain"/>
    <property type="match status" value="2"/>
</dbReference>
<keyword evidence="4" id="KW-1185">Reference proteome</keyword>
<dbReference type="Pfam" id="PF03704">
    <property type="entry name" value="BTAD"/>
    <property type="match status" value="1"/>
</dbReference>